<dbReference type="AlphaFoldDB" id="A0A1E3AE79"/>
<dbReference type="InterPro" id="IPR000515">
    <property type="entry name" value="MetI-like"/>
</dbReference>
<dbReference type="SUPFAM" id="SSF161098">
    <property type="entry name" value="MetI-like"/>
    <property type="match status" value="1"/>
</dbReference>
<evidence type="ECO:0000256" key="5">
    <source>
        <dbReference type="ARBA" id="ARBA00022989"/>
    </source>
</evidence>
<comment type="subcellular location">
    <subcellularLocation>
        <location evidence="1 7">Cell membrane</location>
        <topology evidence="1 7">Multi-pass membrane protein</topology>
    </subcellularLocation>
</comment>
<keyword evidence="2 7" id="KW-0813">Transport</keyword>
<feature type="transmembrane region" description="Helical" evidence="7">
    <location>
        <begin position="74"/>
        <end position="103"/>
    </location>
</feature>
<evidence type="ECO:0000313" key="10">
    <source>
        <dbReference type="Proteomes" id="UP000094067"/>
    </source>
</evidence>
<comment type="similarity">
    <text evidence="7">Belongs to the binding-protein-dependent transport system permease family.</text>
</comment>
<dbReference type="Proteomes" id="UP000094067">
    <property type="component" value="Unassembled WGS sequence"/>
</dbReference>
<feature type="transmembrane region" description="Helical" evidence="7">
    <location>
        <begin position="115"/>
        <end position="134"/>
    </location>
</feature>
<protein>
    <submittedName>
        <fullName evidence="9">L-arabinose transport system permease protein AraQ</fullName>
    </submittedName>
</protein>
<evidence type="ECO:0000256" key="3">
    <source>
        <dbReference type="ARBA" id="ARBA00022475"/>
    </source>
</evidence>
<keyword evidence="3" id="KW-1003">Cell membrane</keyword>
<organism evidence="9 10">
    <name type="scientific">Eisenbergiella tayi</name>
    <dbReference type="NCBI Taxonomy" id="1432052"/>
    <lineage>
        <taxon>Bacteria</taxon>
        <taxon>Bacillati</taxon>
        <taxon>Bacillota</taxon>
        <taxon>Clostridia</taxon>
        <taxon>Lachnospirales</taxon>
        <taxon>Lachnospiraceae</taxon>
        <taxon>Eisenbergiella</taxon>
    </lineage>
</organism>
<keyword evidence="6 7" id="KW-0472">Membrane</keyword>
<proteinExistence type="inferred from homology"/>
<evidence type="ECO:0000313" key="9">
    <source>
        <dbReference type="EMBL" id="ODM07024.1"/>
    </source>
</evidence>
<evidence type="ECO:0000256" key="1">
    <source>
        <dbReference type="ARBA" id="ARBA00004651"/>
    </source>
</evidence>
<evidence type="ECO:0000256" key="2">
    <source>
        <dbReference type="ARBA" id="ARBA00022448"/>
    </source>
</evidence>
<dbReference type="PROSITE" id="PS50928">
    <property type="entry name" value="ABC_TM1"/>
    <property type="match status" value="1"/>
</dbReference>
<dbReference type="GO" id="GO:0055085">
    <property type="term" value="P:transmembrane transport"/>
    <property type="evidence" value="ECO:0007669"/>
    <property type="project" value="InterPro"/>
</dbReference>
<sequence>MQTMKIKERPGEKLGHYLIVIIVVAVSLTCLIPFLNTLSLSFSNKSRAAAGEVFLLPKGFNLASYKMLLKDSGFFTAFGVSVLRVIVGGCLNLILTVLMAYPLSKSPKLFRGRNVYMWILIFCMMFSAGLIPLYLTVSRLGLINSFWSLVLPGAVPIYNVILLMNYFRNISPGMEEAAIMDGASHVDILFKIFLPISLPCLATITLFSIVNQWNSFFDGMIYINTPSKVPMMTYIQQLVIPTDTTNITDPRQLENIMQSSNKTLNAAKIMIALLPILVVYPFLQKYFVTGITLGSVKE</sequence>
<feature type="domain" description="ABC transmembrane type-1" evidence="8">
    <location>
        <begin position="78"/>
        <end position="283"/>
    </location>
</feature>
<dbReference type="PANTHER" id="PTHR43744">
    <property type="entry name" value="ABC TRANSPORTER PERMEASE PROTEIN MG189-RELATED-RELATED"/>
    <property type="match status" value="1"/>
</dbReference>
<evidence type="ECO:0000259" key="8">
    <source>
        <dbReference type="PROSITE" id="PS50928"/>
    </source>
</evidence>
<dbReference type="GO" id="GO:0005886">
    <property type="term" value="C:plasma membrane"/>
    <property type="evidence" value="ECO:0007669"/>
    <property type="project" value="UniProtKB-SubCell"/>
</dbReference>
<dbReference type="PATRIC" id="fig|1432052.4.peg.3248"/>
<feature type="transmembrane region" description="Helical" evidence="7">
    <location>
        <begin position="146"/>
        <end position="167"/>
    </location>
</feature>
<accession>A0A1E3AE79</accession>
<dbReference type="Pfam" id="PF00528">
    <property type="entry name" value="BPD_transp_1"/>
    <property type="match status" value="1"/>
</dbReference>
<dbReference type="InterPro" id="IPR035906">
    <property type="entry name" value="MetI-like_sf"/>
</dbReference>
<feature type="transmembrane region" description="Helical" evidence="7">
    <location>
        <begin position="266"/>
        <end position="283"/>
    </location>
</feature>
<dbReference type="Gene3D" id="1.10.3720.10">
    <property type="entry name" value="MetI-like"/>
    <property type="match status" value="1"/>
</dbReference>
<keyword evidence="5 7" id="KW-1133">Transmembrane helix</keyword>
<name>A0A1E3AE79_9FIRM</name>
<comment type="caution">
    <text evidence="9">The sequence shown here is derived from an EMBL/GenBank/DDBJ whole genome shotgun (WGS) entry which is preliminary data.</text>
</comment>
<dbReference type="CDD" id="cd06261">
    <property type="entry name" value="TM_PBP2"/>
    <property type="match status" value="1"/>
</dbReference>
<feature type="transmembrane region" description="Helical" evidence="7">
    <location>
        <begin position="188"/>
        <end position="210"/>
    </location>
</feature>
<reference evidence="9 10" key="1">
    <citation type="submission" date="2016-07" db="EMBL/GenBank/DDBJ databases">
        <title>Characterization of isolates of Eisenbergiella tayi derived from blood cultures, using whole genome sequencing.</title>
        <authorList>
            <person name="Burdz T."/>
            <person name="Wiebe D."/>
            <person name="Huynh C."/>
            <person name="Bernard K."/>
        </authorList>
    </citation>
    <scope>NUCLEOTIDE SEQUENCE [LARGE SCALE GENOMIC DNA]</scope>
    <source>
        <strain evidence="9 10">NML 110608</strain>
    </source>
</reference>
<dbReference type="EMBL" id="MCGH01000002">
    <property type="protein sequence ID" value="ODM07024.1"/>
    <property type="molecule type" value="Genomic_DNA"/>
</dbReference>
<evidence type="ECO:0000256" key="4">
    <source>
        <dbReference type="ARBA" id="ARBA00022692"/>
    </source>
</evidence>
<gene>
    <name evidence="9" type="primary">araQ_63</name>
    <name evidence="9" type="ORF">BEI61_02914</name>
</gene>
<evidence type="ECO:0000256" key="6">
    <source>
        <dbReference type="ARBA" id="ARBA00023136"/>
    </source>
</evidence>
<evidence type="ECO:0000256" key="7">
    <source>
        <dbReference type="RuleBase" id="RU363032"/>
    </source>
</evidence>
<keyword evidence="4 7" id="KW-0812">Transmembrane</keyword>
<feature type="transmembrane region" description="Helical" evidence="7">
    <location>
        <begin position="14"/>
        <end position="35"/>
    </location>
</feature>
<dbReference type="PANTHER" id="PTHR43744:SF9">
    <property type="entry name" value="POLYGALACTURONAN_RHAMNOGALACTURONAN TRANSPORT SYSTEM PERMEASE PROTEIN YTCP"/>
    <property type="match status" value="1"/>
</dbReference>